<keyword evidence="8" id="KW-0862">Zinc</keyword>
<evidence type="ECO:0000313" key="15">
    <source>
        <dbReference type="EMBL" id="PKK31585.1"/>
    </source>
</evidence>
<evidence type="ECO:0000256" key="9">
    <source>
        <dbReference type="ARBA" id="ARBA00023242"/>
    </source>
</evidence>
<evidence type="ECO:0000256" key="8">
    <source>
        <dbReference type="ARBA" id="ARBA00022833"/>
    </source>
</evidence>
<proteinExistence type="inferred from homology"/>
<reference evidence="15 16" key="1">
    <citation type="journal article" date="2013" name="Science">
        <title>Genomic diversity and evolution of the head crest in the rock pigeon.</title>
        <authorList>
            <person name="Shapiro M.D."/>
            <person name="Kronenberg Z."/>
            <person name="Li C."/>
            <person name="Domyan E.T."/>
            <person name="Pan H."/>
            <person name="Campbell M."/>
            <person name="Tan H."/>
            <person name="Huff C.D."/>
            <person name="Hu H."/>
            <person name="Vickrey A.I."/>
            <person name="Nielsen S.C."/>
            <person name="Stringham S.A."/>
            <person name="Hu H."/>
            <person name="Willerslev E."/>
            <person name="Gilbert M.T."/>
            <person name="Yandell M."/>
            <person name="Zhang G."/>
            <person name="Wang J."/>
        </authorList>
    </citation>
    <scope>NUCLEOTIDE SEQUENCE [LARGE SCALE GENOMIC DNA]</scope>
    <source>
        <tissue evidence="15">Blood</tissue>
    </source>
</reference>
<keyword evidence="5" id="KW-0132">Cell division</keyword>
<dbReference type="Proteomes" id="UP000053872">
    <property type="component" value="Unassembled WGS sequence"/>
</dbReference>
<evidence type="ECO:0000256" key="4">
    <source>
        <dbReference type="ARBA" id="ARBA00022454"/>
    </source>
</evidence>
<keyword evidence="10" id="KW-0131">Cell cycle</keyword>
<dbReference type="PANTHER" id="PTHR16431:SF3">
    <property type="entry name" value="PROTEIN MIS18-BETA"/>
    <property type="match status" value="1"/>
</dbReference>
<dbReference type="GO" id="GO:0007059">
    <property type="term" value="P:chromosome segregation"/>
    <property type="evidence" value="ECO:0007669"/>
    <property type="project" value="TreeGrafter"/>
</dbReference>
<gene>
    <name evidence="15" type="primary">OIP5</name>
    <name evidence="15" type="ORF">A306_00001949</name>
</gene>
<name>A0A2I0MPI0_COLLI</name>
<dbReference type="PANTHER" id="PTHR16431">
    <property type="entry name" value="NEUROGENIC PROTEIN MASTERMIND"/>
    <property type="match status" value="1"/>
</dbReference>
<evidence type="ECO:0000256" key="6">
    <source>
        <dbReference type="ARBA" id="ARBA00022723"/>
    </source>
</evidence>
<dbReference type="GO" id="GO:0051301">
    <property type="term" value="P:cell division"/>
    <property type="evidence" value="ECO:0007669"/>
    <property type="project" value="UniProtKB-KW"/>
</dbReference>
<dbReference type="GO" id="GO:0046872">
    <property type="term" value="F:metal ion binding"/>
    <property type="evidence" value="ECO:0007669"/>
    <property type="project" value="UniProtKB-KW"/>
</dbReference>
<dbReference type="AlphaFoldDB" id="A0A2I0MPI0"/>
<evidence type="ECO:0000259" key="14">
    <source>
        <dbReference type="PROSITE" id="PS51793"/>
    </source>
</evidence>
<comment type="subcellular location">
    <subcellularLocation>
        <location evidence="3">Chromosome</location>
        <location evidence="3">Centromere</location>
    </subcellularLocation>
    <subcellularLocation>
        <location evidence="2">Nucleus</location>
    </subcellularLocation>
</comment>
<evidence type="ECO:0000256" key="11">
    <source>
        <dbReference type="ARBA" id="ARBA00023328"/>
    </source>
</evidence>
<evidence type="ECO:0000256" key="13">
    <source>
        <dbReference type="SAM" id="Coils"/>
    </source>
</evidence>
<evidence type="ECO:0000256" key="2">
    <source>
        <dbReference type="ARBA" id="ARBA00004123"/>
    </source>
</evidence>
<dbReference type="PROSITE" id="PS51793">
    <property type="entry name" value="MIS18"/>
    <property type="match status" value="1"/>
</dbReference>
<sequence length="164" mass="18222">MAVRPPRRAILLFSNTDCAVFHCRSCWAVLGDSLHLCAQEERQLGLLVCFKVTSGVAWEDSLLVGLEGPLLGCAYTSLSCQSCGSIVGLILYSASSALAYLRGLFCFFKNSINCYFLKDQMIIEASKVNFPVVTLKQQLQQLKEKLVEVHARIELVMKQLEELA</sequence>
<keyword evidence="13" id="KW-0175">Coiled coil</keyword>
<evidence type="ECO:0000256" key="12">
    <source>
        <dbReference type="RuleBase" id="RU110713"/>
    </source>
</evidence>
<protein>
    <recommendedName>
        <fullName evidence="12">Protein yippee-like</fullName>
    </recommendedName>
</protein>
<comment type="function">
    <text evidence="1">Required for recruitment of CENPA to centromeres and normal chromosome segregation during mitosis.</text>
</comment>
<evidence type="ECO:0000256" key="1">
    <source>
        <dbReference type="ARBA" id="ARBA00003694"/>
    </source>
</evidence>
<dbReference type="InParanoid" id="A0A2I0MPI0"/>
<keyword evidence="11" id="KW-0137">Centromere</keyword>
<dbReference type="InterPro" id="IPR034752">
    <property type="entry name" value="Mis18"/>
</dbReference>
<comment type="similarity">
    <text evidence="12">Belongs to the yippee family.</text>
</comment>
<dbReference type="GO" id="GO:0000785">
    <property type="term" value="C:chromatin"/>
    <property type="evidence" value="ECO:0007669"/>
    <property type="project" value="TreeGrafter"/>
</dbReference>
<dbReference type="EMBL" id="AKCR02000005">
    <property type="protein sequence ID" value="PKK31585.1"/>
    <property type="molecule type" value="Genomic_DNA"/>
</dbReference>
<organism evidence="15 16">
    <name type="scientific">Columba livia</name>
    <name type="common">Rock dove</name>
    <dbReference type="NCBI Taxonomy" id="8932"/>
    <lineage>
        <taxon>Eukaryota</taxon>
        <taxon>Metazoa</taxon>
        <taxon>Chordata</taxon>
        <taxon>Craniata</taxon>
        <taxon>Vertebrata</taxon>
        <taxon>Euteleostomi</taxon>
        <taxon>Archelosauria</taxon>
        <taxon>Archosauria</taxon>
        <taxon>Dinosauria</taxon>
        <taxon>Saurischia</taxon>
        <taxon>Theropoda</taxon>
        <taxon>Coelurosauria</taxon>
        <taxon>Aves</taxon>
        <taxon>Neognathae</taxon>
        <taxon>Neoaves</taxon>
        <taxon>Columbimorphae</taxon>
        <taxon>Columbiformes</taxon>
        <taxon>Columbidae</taxon>
        <taxon>Columba</taxon>
    </lineage>
</organism>
<dbReference type="GO" id="GO:0005634">
    <property type="term" value="C:nucleus"/>
    <property type="evidence" value="ECO:0007669"/>
    <property type="project" value="UniProtKB-SubCell"/>
</dbReference>
<evidence type="ECO:0000256" key="5">
    <source>
        <dbReference type="ARBA" id="ARBA00022618"/>
    </source>
</evidence>
<keyword evidence="7" id="KW-0498">Mitosis</keyword>
<dbReference type="GO" id="GO:0034080">
    <property type="term" value="P:CENP-A containing chromatin assembly"/>
    <property type="evidence" value="ECO:0007669"/>
    <property type="project" value="TreeGrafter"/>
</dbReference>
<evidence type="ECO:0000256" key="3">
    <source>
        <dbReference type="ARBA" id="ARBA00004584"/>
    </source>
</evidence>
<keyword evidence="4" id="KW-0158">Chromosome</keyword>
<dbReference type="InterPro" id="IPR004910">
    <property type="entry name" value="Yippee/Mis18/Cereblon"/>
</dbReference>
<dbReference type="FunCoup" id="A0A2I0MPI0">
    <property type="interactions" value="111"/>
</dbReference>
<feature type="domain" description="Mis18" evidence="14">
    <location>
        <begin position="18"/>
        <end position="117"/>
    </location>
</feature>
<keyword evidence="9" id="KW-0539">Nucleus</keyword>
<evidence type="ECO:0000256" key="7">
    <source>
        <dbReference type="ARBA" id="ARBA00022776"/>
    </source>
</evidence>
<comment type="caution">
    <text evidence="15">The sequence shown here is derived from an EMBL/GenBank/DDBJ whole genome shotgun (WGS) entry which is preliminary data.</text>
</comment>
<keyword evidence="6" id="KW-0479">Metal-binding</keyword>
<dbReference type="STRING" id="8932.A0A2I0MPI0"/>
<dbReference type="GO" id="GO:0000775">
    <property type="term" value="C:chromosome, centromeric region"/>
    <property type="evidence" value="ECO:0007669"/>
    <property type="project" value="UniProtKB-SubCell"/>
</dbReference>
<feature type="coiled-coil region" evidence="13">
    <location>
        <begin position="132"/>
        <end position="163"/>
    </location>
</feature>
<accession>A0A2I0MPI0</accession>
<evidence type="ECO:0000256" key="10">
    <source>
        <dbReference type="ARBA" id="ARBA00023306"/>
    </source>
</evidence>
<dbReference type="Pfam" id="PF03226">
    <property type="entry name" value="Yippee-Mis18"/>
    <property type="match status" value="1"/>
</dbReference>
<keyword evidence="16" id="KW-1185">Reference proteome</keyword>
<evidence type="ECO:0000313" key="16">
    <source>
        <dbReference type="Proteomes" id="UP000053872"/>
    </source>
</evidence>